<evidence type="ECO:0000313" key="2">
    <source>
        <dbReference type="EMBL" id="MFC4014623.1"/>
    </source>
</evidence>
<evidence type="ECO:0000313" key="3">
    <source>
        <dbReference type="Proteomes" id="UP001595851"/>
    </source>
</evidence>
<feature type="compositionally biased region" description="Acidic residues" evidence="1">
    <location>
        <begin position="494"/>
        <end position="518"/>
    </location>
</feature>
<dbReference type="Proteomes" id="UP001595851">
    <property type="component" value="Unassembled WGS sequence"/>
</dbReference>
<dbReference type="InterPro" id="IPR006944">
    <property type="entry name" value="Phage/GTA_portal"/>
</dbReference>
<comment type="caution">
    <text evidence="2">The sequence shown here is derived from an EMBL/GenBank/DDBJ whole genome shotgun (WGS) entry which is preliminary data.</text>
</comment>
<feature type="region of interest" description="Disordered" evidence="1">
    <location>
        <begin position="437"/>
        <end position="480"/>
    </location>
</feature>
<organism evidence="2 3">
    <name type="scientific">Nonomuraea purpurea</name>
    <dbReference type="NCBI Taxonomy" id="1849276"/>
    <lineage>
        <taxon>Bacteria</taxon>
        <taxon>Bacillati</taxon>
        <taxon>Actinomycetota</taxon>
        <taxon>Actinomycetes</taxon>
        <taxon>Streptosporangiales</taxon>
        <taxon>Streptosporangiaceae</taxon>
        <taxon>Nonomuraea</taxon>
    </lineage>
</organism>
<accession>A0ABV8GLC4</accession>
<proteinExistence type="predicted"/>
<feature type="region of interest" description="Disordered" evidence="1">
    <location>
        <begin position="494"/>
        <end position="538"/>
    </location>
</feature>
<reference evidence="3" key="1">
    <citation type="journal article" date="2019" name="Int. J. Syst. Evol. Microbiol.">
        <title>The Global Catalogue of Microorganisms (GCM) 10K type strain sequencing project: providing services to taxonomists for standard genome sequencing and annotation.</title>
        <authorList>
            <consortium name="The Broad Institute Genomics Platform"/>
            <consortium name="The Broad Institute Genome Sequencing Center for Infectious Disease"/>
            <person name="Wu L."/>
            <person name="Ma J."/>
        </authorList>
    </citation>
    <scope>NUCLEOTIDE SEQUENCE [LARGE SCALE GENOMIC DNA]</scope>
    <source>
        <strain evidence="3">TBRC 1276</strain>
    </source>
</reference>
<protein>
    <submittedName>
        <fullName evidence="2">Phage portal protein</fullName>
    </submittedName>
</protein>
<name>A0ABV8GLC4_9ACTN</name>
<evidence type="ECO:0000256" key="1">
    <source>
        <dbReference type="SAM" id="MobiDB-lite"/>
    </source>
</evidence>
<dbReference type="EMBL" id="JBHSBI010000036">
    <property type="protein sequence ID" value="MFC4014623.1"/>
    <property type="molecule type" value="Genomic_DNA"/>
</dbReference>
<feature type="compositionally biased region" description="Low complexity" evidence="1">
    <location>
        <begin position="437"/>
        <end position="456"/>
    </location>
</feature>
<gene>
    <name evidence="2" type="ORF">ACFOY2_45885</name>
</gene>
<keyword evidence="3" id="KW-1185">Reference proteome</keyword>
<dbReference type="RefSeq" id="WP_379534458.1">
    <property type="nucleotide sequence ID" value="NZ_JBHSBI010000036.1"/>
</dbReference>
<sequence>MARRFLPGIRAAETSALPAPGLSEGERRALMEMELKALVPDFGTVAVSDWSSNLSAAARRAWPVDRAVAEAFERTVWVFKSVDSIAEHQADLDFVLRHRTSGELVEDDPLLDLLNDEQANELETGRQFRYRLSAQILLSPRGAFVEVTRDRRGRPIRLDLLPPGRTRPVPGLNGKLLSHFETMTPDGIRVPVPAERVRWFRKPHPTDAYMGITPLQAAGMAVDQDFLAKIYNSSFMLNDGRPAGIVSVEGRTNPAEAAKLEERFGRGPVEAGKLTVIGGGKLSYVDLGATPRDMAFGEMAARAKEEVLAAYGVGETVLGNSSGRTWDNAEQELFTFWTITMKGHLRIVSTGFGPDTAKGVRGEFDTSTVEVLRRTAEARRREARDEVKEGLISPDEYRTIAEYEPYDLPHTRAIYIAQGKTPIPTRPEDAEALGLASPDAAAAPPPGEEAASGEELPPGEELPEGQAAPDGGEVDDSDPATGQAMAMLQGLLDEDDEPDEDAPAGEGQDDEDDEPDEELGGRRRARTRETKALTPVGPQADDVRDRIEHDIHEALEGLVRRLVKRTAARAASPKTRKHTRHFAPEYKADTRVGTEPLDVDRVADVAHWQEEAVAVLTPVLTAAAGAAAGPVASPWVSVAAPLLQARDWLVSQIVAAAGRLRDLIRERDIAGDDIDRLVAEVRAQLPGLETWAARASTRAATALTHAVEYVVVMDAAGPNGMVSATWRAREDGDVRPTHREADGQVRRGGEPFEVGEALLRWPGDFDGPIEETAHCRCRLRWVVSPA</sequence>
<dbReference type="Pfam" id="PF04860">
    <property type="entry name" value="Phage_portal"/>
    <property type="match status" value="1"/>
</dbReference>